<dbReference type="AlphaFoldDB" id="A0A2U1FBI5"/>
<evidence type="ECO:0000313" key="2">
    <source>
        <dbReference type="Proteomes" id="UP000245639"/>
    </source>
</evidence>
<organism evidence="1 2">
    <name type="scientific">Actinomycetospora cinnamomea</name>
    <dbReference type="NCBI Taxonomy" id="663609"/>
    <lineage>
        <taxon>Bacteria</taxon>
        <taxon>Bacillati</taxon>
        <taxon>Actinomycetota</taxon>
        <taxon>Actinomycetes</taxon>
        <taxon>Pseudonocardiales</taxon>
        <taxon>Pseudonocardiaceae</taxon>
        <taxon>Actinomycetospora</taxon>
    </lineage>
</organism>
<sequence>MHKDEAAERLARQVTDALSAMVDHGTSRPAGVDRFDWSSDTLDELARAVVAIGEIVERSTARSLTEEDPDGIAARARELATAIVCCRNSLLVESAATRLRRTRPDVIRSVS</sequence>
<dbReference type="EMBL" id="QEKW01000006">
    <property type="protein sequence ID" value="PVZ09489.1"/>
    <property type="molecule type" value="Genomic_DNA"/>
</dbReference>
<gene>
    <name evidence="1" type="ORF">C8D89_106150</name>
</gene>
<evidence type="ECO:0000313" key="1">
    <source>
        <dbReference type="EMBL" id="PVZ09489.1"/>
    </source>
</evidence>
<comment type="caution">
    <text evidence="1">The sequence shown here is derived from an EMBL/GenBank/DDBJ whole genome shotgun (WGS) entry which is preliminary data.</text>
</comment>
<protein>
    <submittedName>
        <fullName evidence="1">Uncharacterized protein</fullName>
    </submittedName>
</protein>
<dbReference type="Proteomes" id="UP000245639">
    <property type="component" value="Unassembled WGS sequence"/>
</dbReference>
<keyword evidence="2" id="KW-1185">Reference proteome</keyword>
<reference evidence="1 2" key="1">
    <citation type="submission" date="2018-04" db="EMBL/GenBank/DDBJ databases">
        <title>Genomic Encyclopedia of Type Strains, Phase IV (KMG-IV): sequencing the most valuable type-strain genomes for metagenomic binning, comparative biology and taxonomic classification.</title>
        <authorList>
            <person name="Goeker M."/>
        </authorList>
    </citation>
    <scope>NUCLEOTIDE SEQUENCE [LARGE SCALE GENOMIC DNA]</scope>
    <source>
        <strain evidence="1 2">DSM 45771</strain>
    </source>
</reference>
<proteinExistence type="predicted"/>
<name>A0A2U1FBI5_9PSEU</name>
<accession>A0A2U1FBI5</accession>